<sequence>MNLSGSGLSRLALVLARPTLNQKGGTGRPSCVFRLTPSTPPQHHGDTHLTALQRALAGSAEAPPPAAERALNVARRSTEMIQEMRVKRL</sequence>
<dbReference type="AlphaFoldDB" id="A0A4Z2J127"/>
<dbReference type="Proteomes" id="UP000314294">
    <property type="component" value="Unassembled WGS sequence"/>
</dbReference>
<keyword evidence="2" id="KW-1185">Reference proteome</keyword>
<gene>
    <name evidence="1" type="ORF">EYF80_006169</name>
</gene>
<dbReference type="EMBL" id="SRLO01000032">
    <property type="protein sequence ID" value="TNN83651.1"/>
    <property type="molecule type" value="Genomic_DNA"/>
</dbReference>
<accession>A0A4Z2J127</accession>
<organism evidence="1 2">
    <name type="scientific">Liparis tanakae</name>
    <name type="common">Tanaka's snailfish</name>
    <dbReference type="NCBI Taxonomy" id="230148"/>
    <lineage>
        <taxon>Eukaryota</taxon>
        <taxon>Metazoa</taxon>
        <taxon>Chordata</taxon>
        <taxon>Craniata</taxon>
        <taxon>Vertebrata</taxon>
        <taxon>Euteleostomi</taxon>
        <taxon>Actinopterygii</taxon>
        <taxon>Neopterygii</taxon>
        <taxon>Teleostei</taxon>
        <taxon>Neoteleostei</taxon>
        <taxon>Acanthomorphata</taxon>
        <taxon>Eupercaria</taxon>
        <taxon>Perciformes</taxon>
        <taxon>Cottioidei</taxon>
        <taxon>Cottales</taxon>
        <taxon>Liparidae</taxon>
        <taxon>Liparis</taxon>
    </lineage>
</organism>
<protein>
    <submittedName>
        <fullName evidence="1">Uncharacterized protein</fullName>
    </submittedName>
</protein>
<evidence type="ECO:0000313" key="2">
    <source>
        <dbReference type="Proteomes" id="UP000314294"/>
    </source>
</evidence>
<comment type="caution">
    <text evidence="1">The sequence shown here is derived from an EMBL/GenBank/DDBJ whole genome shotgun (WGS) entry which is preliminary data.</text>
</comment>
<reference evidence="1 2" key="1">
    <citation type="submission" date="2019-03" db="EMBL/GenBank/DDBJ databases">
        <title>First draft genome of Liparis tanakae, snailfish: a comprehensive survey of snailfish specific genes.</title>
        <authorList>
            <person name="Kim W."/>
            <person name="Song I."/>
            <person name="Jeong J.-H."/>
            <person name="Kim D."/>
            <person name="Kim S."/>
            <person name="Ryu S."/>
            <person name="Song J.Y."/>
            <person name="Lee S.K."/>
        </authorList>
    </citation>
    <scope>NUCLEOTIDE SEQUENCE [LARGE SCALE GENOMIC DNA]</scope>
    <source>
        <tissue evidence="1">Muscle</tissue>
    </source>
</reference>
<proteinExistence type="predicted"/>
<name>A0A4Z2J127_9TELE</name>
<evidence type="ECO:0000313" key="1">
    <source>
        <dbReference type="EMBL" id="TNN83651.1"/>
    </source>
</evidence>